<dbReference type="GO" id="GO:0005506">
    <property type="term" value="F:iron ion binding"/>
    <property type="evidence" value="ECO:0007669"/>
    <property type="project" value="InterPro"/>
</dbReference>
<evidence type="ECO:0000256" key="1">
    <source>
        <dbReference type="ARBA" id="ARBA00001961"/>
    </source>
</evidence>
<organism evidence="7">
    <name type="scientific">Noctiluca scintillans</name>
    <name type="common">Sea sparkle</name>
    <name type="synonym">Red tide dinoflagellate</name>
    <dbReference type="NCBI Taxonomy" id="2966"/>
    <lineage>
        <taxon>Eukaryota</taxon>
        <taxon>Sar</taxon>
        <taxon>Alveolata</taxon>
        <taxon>Dinophyceae</taxon>
        <taxon>Noctilucales</taxon>
        <taxon>Noctilucaceae</taxon>
        <taxon>Noctiluca</taxon>
    </lineage>
</organism>
<evidence type="ECO:0000256" key="3">
    <source>
        <dbReference type="ARBA" id="ARBA00022964"/>
    </source>
</evidence>
<accession>A0A7S1F6M8</accession>
<comment type="cofactor">
    <cofactor evidence="1">
        <name>L-ascorbate</name>
        <dbReference type="ChEBI" id="CHEBI:38290"/>
    </cofactor>
</comment>
<dbReference type="InterPro" id="IPR006620">
    <property type="entry name" value="Pro_4_hyd_alph"/>
</dbReference>
<dbReference type="InterPro" id="IPR044862">
    <property type="entry name" value="Pro_4_hyd_alph_FE2OG_OXY"/>
</dbReference>
<name>A0A7S1F6M8_NOCSC</name>
<evidence type="ECO:0000259" key="6">
    <source>
        <dbReference type="PROSITE" id="PS51471"/>
    </source>
</evidence>
<proteinExistence type="predicted"/>
<dbReference type="SMART" id="SM00702">
    <property type="entry name" value="P4Hc"/>
    <property type="match status" value="1"/>
</dbReference>
<keyword evidence="5" id="KW-0408">Iron</keyword>
<dbReference type="GO" id="GO:0031418">
    <property type="term" value="F:L-ascorbic acid binding"/>
    <property type="evidence" value="ECO:0007669"/>
    <property type="project" value="InterPro"/>
</dbReference>
<protein>
    <recommendedName>
        <fullName evidence="6">Fe2OG dioxygenase domain-containing protein</fullName>
    </recommendedName>
</protein>
<dbReference type="AlphaFoldDB" id="A0A7S1F6M8"/>
<keyword evidence="2" id="KW-0479">Metal-binding</keyword>
<dbReference type="Gene3D" id="2.60.120.620">
    <property type="entry name" value="q2cbj1_9rhob like domain"/>
    <property type="match status" value="1"/>
</dbReference>
<keyword evidence="4" id="KW-0560">Oxidoreductase</keyword>
<feature type="domain" description="Fe2OG dioxygenase" evidence="6">
    <location>
        <begin position="81"/>
        <end position="184"/>
    </location>
</feature>
<dbReference type="PANTHER" id="PTHR10869:SF246">
    <property type="entry name" value="TRANSMEMBRANE PROLYL 4-HYDROXYLASE"/>
    <property type="match status" value="1"/>
</dbReference>
<evidence type="ECO:0000313" key="7">
    <source>
        <dbReference type="EMBL" id="CAD8848053.1"/>
    </source>
</evidence>
<evidence type="ECO:0000256" key="4">
    <source>
        <dbReference type="ARBA" id="ARBA00023002"/>
    </source>
</evidence>
<dbReference type="InterPro" id="IPR005123">
    <property type="entry name" value="Oxoglu/Fe-dep_dioxygenase_dom"/>
</dbReference>
<dbReference type="EMBL" id="HBFQ01031832">
    <property type="protein sequence ID" value="CAD8848053.1"/>
    <property type="molecule type" value="Transcribed_RNA"/>
</dbReference>
<gene>
    <name evidence="7" type="ORF">NSCI0253_LOCUS22403</name>
</gene>
<keyword evidence="3" id="KW-0223">Dioxygenase</keyword>
<evidence type="ECO:0000256" key="2">
    <source>
        <dbReference type="ARBA" id="ARBA00022723"/>
    </source>
</evidence>
<evidence type="ECO:0000256" key="5">
    <source>
        <dbReference type="ARBA" id="ARBA00023004"/>
    </source>
</evidence>
<dbReference type="GO" id="GO:0005783">
    <property type="term" value="C:endoplasmic reticulum"/>
    <property type="evidence" value="ECO:0007669"/>
    <property type="project" value="TreeGrafter"/>
</dbReference>
<dbReference type="Pfam" id="PF13640">
    <property type="entry name" value="2OG-FeII_Oxy_3"/>
    <property type="match status" value="1"/>
</dbReference>
<dbReference type="InterPro" id="IPR045054">
    <property type="entry name" value="P4HA-like"/>
</dbReference>
<dbReference type="PANTHER" id="PTHR10869">
    <property type="entry name" value="PROLYL 4-HYDROXYLASE ALPHA SUBUNIT"/>
    <property type="match status" value="1"/>
</dbReference>
<sequence>MTLLSLESELAKVWLIEDLISDEEQETIMQSVGEMNFTTSPTERADGQEWRSSSSVYSFPDEVFGALVRRVAVLCGVPENFVERPQVVRYLPGEKYHPHMDSGGPDHRHWTVLLYLNDPGGGGSTAFPLLKLQVVPAPRAAVFWQNLRPVDGESRLVRNYNTVHEGRPPTSTTPKYAVNIWVWNKSREHHS</sequence>
<dbReference type="PROSITE" id="PS51471">
    <property type="entry name" value="FE2OG_OXY"/>
    <property type="match status" value="1"/>
</dbReference>
<reference evidence="7" key="1">
    <citation type="submission" date="2021-01" db="EMBL/GenBank/DDBJ databases">
        <authorList>
            <person name="Corre E."/>
            <person name="Pelletier E."/>
            <person name="Niang G."/>
            <person name="Scheremetjew M."/>
            <person name="Finn R."/>
            <person name="Kale V."/>
            <person name="Holt S."/>
            <person name="Cochrane G."/>
            <person name="Meng A."/>
            <person name="Brown T."/>
            <person name="Cohen L."/>
        </authorList>
    </citation>
    <scope>NUCLEOTIDE SEQUENCE</scope>
</reference>
<dbReference type="GO" id="GO:0004656">
    <property type="term" value="F:procollagen-proline 4-dioxygenase activity"/>
    <property type="evidence" value="ECO:0007669"/>
    <property type="project" value="TreeGrafter"/>
</dbReference>